<comment type="caution">
    <text evidence="3">The sequence shown here is derived from an EMBL/GenBank/DDBJ whole genome shotgun (WGS) entry which is preliminary data.</text>
</comment>
<evidence type="ECO:0000256" key="2">
    <source>
        <dbReference type="SAM" id="Phobius"/>
    </source>
</evidence>
<organism evidence="3 4">
    <name type="scientific">Kocuria varians</name>
    <name type="common">Micrococcus varians</name>
    <dbReference type="NCBI Taxonomy" id="1272"/>
    <lineage>
        <taxon>Bacteria</taxon>
        <taxon>Bacillati</taxon>
        <taxon>Actinomycetota</taxon>
        <taxon>Actinomycetes</taxon>
        <taxon>Micrococcales</taxon>
        <taxon>Micrococcaceae</taxon>
        <taxon>Kocuria</taxon>
    </lineage>
</organism>
<protein>
    <recommendedName>
        <fullName evidence="5">DUF4439 domain-containing protein</fullName>
    </recommendedName>
</protein>
<feature type="region of interest" description="Disordered" evidence="1">
    <location>
        <begin position="93"/>
        <end position="116"/>
    </location>
</feature>
<dbReference type="AlphaFoldDB" id="A0A4Y4D7D9"/>
<feature type="region of interest" description="Disordered" evidence="1">
    <location>
        <begin position="154"/>
        <end position="225"/>
    </location>
</feature>
<feature type="transmembrane region" description="Helical" evidence="2">
    <location>
        <begin position="25"/>
        <end position="46"/>
    </location>
</feature>
<dbReference type="Proteomes" id="UP000315730">
    <property type="component" value="Unassembled WGS sequence"/>
</dbReference>
<evidence type="ECO:0000313" key="4">
    <source>
        <dbReference type="Proteomes" id="UP000315730"/>
    </source>
</evidence>
<keyword evidence="4" id="KW-1185">Reference proteome</keyword>
<gene>
    <name evidence="3" type="ORF">KVA01_17690</name>
</gene>
<feature type="compositionally biased region" description="Low complexity" evidence="1">
    <location>
        <begin position="154"/>
        <end position="218"/>
    </location>
</feature>
<keyword evidence="2" id="KW-1133">Transmembrane helix</keyword>
<evidence type="ECO:0000256" key="1">
    <source>
        <dbReference type="SAM" id="MobiDB-lite"/>
    </source>
</evidence>
<proteinExistence type="predicted"/>
<keyword evidence="2" id="KW-0812">Transmembrane</keyword>
<name>A0A4Y4D7D9_KOCVA</name>
<sequence>MEQTRPPEEFVSCRPSAARPRAWRALAACLAALLLVVVAVGLWARWRPLSDDDAARLRALSVARAVRTDLHPDASVLPGTALDRQVDALGPAATPSQVRRLGDRGNAAPAVSSLDDAADQLRREAGTVQDGDLASTMASVAASWWAASVTASGSTSSHSAAQDPASSGNGSPGSSGSSGSSDDSAVAGDSDSTGASSARGTDKTSTAASPEAPASPTPLRTSECETTELAAVTALDRAAFTAEAAQARLSPGAAADAVAAASAHGRDLLREDAVAPLLSCDPPPVAARHELPSGFHGDPAAAAGEAQHEATEAVVRAVAASSPEERDWWWDALRSTSRDAQRLDPEQPVAALPGRD</sequence>
<evidence type="ECO:0000313" key="3">
    <source>
        <dbReference type="EMBL" id="GEC99614.1"/>
    </source>
</evidence>
<evidence type="ECO:0008006" key="5">
    <source>
        <dbReference type="Google" id="ProtNLM"/>
    </source>
</evidence>
<dbReference type="EMBL" id="BJNW01000015">
    <property type="protein sequence ID" value="GEC99614.1"/>
    <property type="molecule type" value="Genomic_DNA"/>
</dbReference>
<feature type="compositionally biased region" description="Basic and acidic residues" evidence="1">
    <location>
        <begin position="336"/>
        <end position="345"/>
    </location>
</feature>
<keyword evidence="2" id="KW-0472">Membrane</keyword>
<feature type="region of interest" description="Disordered" evidence="1">
    <location>
        <begin position="288"/>
        <end position="309"/>
    </location>
</feature>
<reference evidence="3 4" key="1">
    <citation type="submission" date="2019-06" db="EMBL/GenBank/DDBJ databases">
        <title>Whole genome shotgun sequence of Kocuria varians NBRC 15358.</title>
        <authorList>
            <person name="Hosoyama A."/>
            <person name="Uohara A."/>
            <person name="Ohji S."/>
            <person name="Ichikawa N."/>
        </authorList>
    </citation>
    <scope>NUCLEOTIDE SEQUENCE [LARGE SCALE GENOMIC DNA]</scope>
    <source>
        <strain evidence="3 4">NBRC 15358</strain>
    </source>
</reference>
<feature type="region of interest" description="Disordered" evidence="1">
    <location>
        <begin position="336"/>
        <end position="356"/>
    </location>
</feature>
<accession>A0A4Y4D7D9</accession>